<dbReference type="SUPFAM" id="SSF161098">
    <property type="entry name" value="MetI-like"/>
    <property type="match status" value="1"/>
</dbReference>
<keyword evidence="5 7" id="KW-1133">Transmembrane helix</keyword>
<evidence type="ECO:0000313" key="11">
    <source>
        <dbReference type="Proteomes" id="UP000189299"/>
    </source>
</evidence>
<feature type="transmembrane region" description="Helical" evidence="7">
    <location>
        <begin position="111"/>
        <end position="134"/>
    </location>
</feature>
<keyword evidence="2 7" id="KW-0813">Transport</keyword>
<dbReference type="Gene3D" id="1.10.3720.10">
    <property type="entry name" value="MetI-like"/>
    <property type="match status" value="1"/>
</dbReference>
<gene>
    <name evidence="10" type="ORF">BTN92_12785</name>
    <name evidence="9" type="ORF">EM151A_0847</name>
</gene>
<comment type="similarity">
    <text evidence="7">Belongs to the binding-protein-dependent transport system permease family.</text>
</comment>
<feature type="transmembrane region" description="Helical" evidence="7">
    <location>
        <begin position="180"/>
        <end position="205"/>
    </location>
</feature>
<proteinExistence type="inferred from homology"/>
<dbReference type="PANTHER" id="PTHR30043">
    <property type="entry name" value="PHOSPHONATES TRANSPORT SYSTEM PERMEASE PROTEIN"/>
    <property type="match status" value="1"/>
</dbReference>
<evidence type="ECO:0000313" key="9">
    <source>
        <dbReference type="EMBL" id="BBM14085.1"/>
    </source>
</evidence>
<comment type="subcellular location">
    <subcellularLocation>
        <location evidence="1 7">Cell membrane</location>
        <topology evidence="1 7">Multi-pass membrane protein</topology>
    </subcellularLocation>
</comment>
<feature type="transmembrane region" description="Helical" evidence="7">
    <location>
        <begin position="212"/>
        <end position="230"/>
    </location>
</feature>
<evidence type="ECO:0000256" key="1">
    <source>
        <dbReference type="ARBA" id="ARBA00004651"/>
    </source>
</evidence>
<name>A0A1V2UE06_ENTMU</name>
<dbReference type="OrthoDB" id="358217at2"/>
<dbReference type="InterPro" id="IPR035906">
    <property type="entry name" value="MetI-like_sf"/>
</dbReference>
<evidence type="ECO:0000313" key="12">
    <source>
        <dbReference type="Proteomes" id="UP000509460"/>
    </source>
</evidence>
<dbReference type="PANTHER" id="PTHR30043:SF1">
    <property type="entry name" value="ABC TRANSPORT SYSTEM PERMEASE PROTEIN P69"/>
    <property type="match status" value="1"/>
</dbReference>
<accession>A0A1V2UE06</accession>
<evidence type="ECO:0000256" key="6">
    <source>
        <dbReference type="ARBA" id="ARBA00023136"/>
    </source>
</evidence>
<dbReference type="EMBL" id="MSTR01000014">
    <property type="protein sequence ID" value="ONN41452.1"/>
    <property type="molecule type" value="Genomic_DNA"/>
</dbReference>
<keyword evidence="4 7" id="KW-0812">Transmembrane</keyword>
<evidence type="ECO:0000256" key="5">
    <source>
        <dbReference type="ARBA" id="ARBA00022989"/>
    </source>
</evidence>
<evidence type="ECO:0000256" key="4">
    <source>
        <dbReference type="ARBA" id="ARBA00022692"/>
    </source>
</evidence>
<evidence type="ECO:0000313" key="10">
    <source>
        <dbReference type="EMBL" id="ONN41452.1"/>
    </source>
</evidence>
<sequence length="265" mass="29685">MDKKLNQDLFRKKKQFLFVTLFSFVVVYVAFSQFVGFQFGAAIAAIPQSFVWLFTNFIPTENSIQSLPLILSKLLETVLLSITATMTATVFSLITAIIGSETTGLNKGTKTVARVFASFFRNIPIVVWAMVLLLSFKQNEFTGYLAITFTTYGYLTRSFMETIDEVAGSITEAMTATGASYFAIIFQGVLPMVFGQLISWILFMIENNIRDATLVGILTGTGIGFLFDLYYKKFRYDMAGMVILTIVVIVIALELSSNKIRRMIH</sequence>
<dbReference type="CDD" id="cd06261">
    <property type="entry name" value="TM_PBP2"/>
    <property type="match status" value="1"/>
</dbReference>
<dbReference type="STRING" id="53346.A5802_001908"/>
<dbReference type="Proteomes" id="UP000189299">
    <property type="component" value="Unassembled WGS sequence"/>
</dbReference>
<keyword evidence="6 7" id="KW-0472">Membrane</keyword>
<dbReference type="GO" id="GO:0005886">
    <property type="term" value="C:plasma membrane"/>
    <property type="evidence" value="ECO:0007669"/>
    <property type="project" value="UniProtKB-SubCell"/>
</dbReference>
<dbReference type="EMBL" id="AP019810">
    <property type="protein sequence ID" value="BBM14085.1"/>
    <property type="molecule type" value="Genomic_DNA"/>
</dbReference>
<dbReference type="Pfam" id="PF00528">
    <property type="entry name" value="BPD_transp_1"/>
    <property type="match status" value="1"/>
</dbReference>
<dbReference type="AlphaFoldDB" id="A0A1V2UE06"/>
<feature type="domain" description="ABC transmembrane type-1" evidence="8">
    <location>
        <begin position="74"/>
        <end position="257"/>
    </location>
</feature>
<dbReference type="InterPro" id="IPR000515">
    <property type="entry name" value="MetI-like"/>
</dbReference>
<feature type="transmembrane region" description="Helical" evidence="7">
    <location>
        <begin position="16"/>
        <end position="35"/>
    </location>
</feature>
<evidence type="ECO:0000256" key="3">
    <source>
        <dbReference type="ARBA" id="ARBA00022475"/>
    </source>
</evidence>
<evidence type="ECO:0000259" key="8">
    <source>
        <dbReference type="PROSITE" id="PS50928"/>
    </source>
</evidence>
<protein>
    <submittedName>
        <fullName evidence="9 10">Phosphonate ABC transporter</fullName>
    </submittedName>
</protein>
<dbReference type="Proteomes" id="UP000509460">
    <property type="component" value="Chromosome"/>
</dbReference>
<organism evidence="10 11">
    <name type="scientific">Enterococcus mundtii</name>
    <dbReference type="NCBI Taxonomy" id="53346"/>
    <lineage>
        <taxon>Bacteria</taxon>
        <taxon>Bacillati</taxon>
        <taxon>Bacillota</taxon>
        <taxon>Bacilli</taxon>
        <taxon>Lactobacillales</taxon>
        <taxon>Enterococcaceae</taxon>
        <taxon>Enterococcus</taxon>
    </lineage>
</organism>
<dbReference type="RefSeq" id="WP_023520152.1">
    <property type="nucleotide sequence ID" value="NZ_AP019810.1"/>
</dbReference>
<reference evidence="10 11" key="1">
    <citation type="submission" date="2016-12" db="EMBL/GenBank/DDBJ databases">
        <authorList>
            <person name="Song W.-J."/>
            <person name="Kurnit D.M."/>
        </authorList>
    </citation>
    <scope>NUCLEOTIDE SEQUENCE [LARGE SCALE GENOMIC DNA]</scope>
    <source>
        <strain evidence="10 11">CGB1038-1_S1</strain>
    </source>
</reference>
<dbReference type="GO" id="GO:0055085">
    <property type="term" value="P:transmembrane transport"/>
    <property type="evidence" value="ECO:0007669"/>
    <property type="project" value="InterPro"/>
</dbReference>
<feature type="transmembrane region" description="Helical" evidence="7">
    <location>
        <begin position="78"/>
        <end position="99"/>
    </location>
</feature>
<keyword evidence="3" id="KW-1003">Cell membrane</keyword>
<reference evidence="9 12" key="2">
    <citation type="submission" date="2019-07" db="EMBL/GenBank/DDBJ databases">
        <title>antibiotic susceptibility of plant-derived lactic acid bacteria.</title>
        <authorList>
            <person name="Sugiyama M."/>
            <person name="Noda M."/>
        </authorList>
    </citation>
    <scope>NUCLEOTIDE SEQUENCE [LARGE SCALE GENOMIC DNA]</scope>
    <source>
        <strain evidence="9 12">15-1A</strain>
    </source>
</reference>
<feature type="transmembrane region" description="Helical" evidence="7">
    <location>
        <begin position="236"/>
        <end position="255"/>
    </location>
</feature>
<evidence type="ECO:0000256" key="7">
    <source>
        <dbReference type="RuleBase" id="RU363032"/>
    </source>
</evidence>
<evidence type="ECO:0000256" key="2">
    <source>
        <dbReference type="ARBA" id="ARBA00022448"/>
    </source>
</evidence>
<dbReference type="PROSITE" id="PS50928">
    <property type="entry name" value="ABC_TM1"/>
    <property type="match status" value="1"/>
</dbReference>